<feature type="chain" id="PRO_5043731847" description="Cyanovirin-N domain-containing protein" evidence="1">
    <location>
        <begin position="16"/>
        <end position="152"/>
    </location>
</feature>
<keyword evidence="1" id="KW-0732">Signal</keyword>
<accession>A0AAV9H5Y1</accession>
<organism evidence="2 3">
    <name type="scientific">Podospora aff. communis PSN243</name>
    <dbReference type="NCBI Taxonomy" id="3040156"/>
    <lineage>
        <taxon>Eukaryota</taxon>
        <taxon>Fungi</taxon>
        <taxon>Dikarya</taxon>
        <taxon>Ascomycota</taxon>
        <taxon>Pezizomycotina</taxon>
        <taxon>Sordariomycetes</taxon>
        <taxon>Sordariomycetidae</taxon>
        <taxon>Sordariales</taxon>
        <taxon>Podosporaceae</taxon>
        <taxon>Podospora</taxon>
    </lineage>
</organism>
<evidence type="ECO:0000313" key="2">
    <source>
        <dbReference type="EMBL" id="KAK4455122.1"/>
    </source>
</evidence>
<reference evidence="2" key="2">
    <citation type="submission" date="2023-05" db="EMBL/GenBank/DDBJ databases">
        <authorList>
            <consortium name="Lawrence Berkeley National Laboratory"/>
            <person name="Steindorff A."/>
            <person name="Hensen N."/>
            <person name="Bonometti L."/>
            <person name="Westerberg I."/>
            <person name="Brannstrom I.O."/>
            <person name="Guillou S."/>
            <person name="Cros-Aarteil S."/>
            <person name="Calhoun S."/>
            <person name="Haridas S."/>
            <person name="Kuo A."/>
            <person name="Mondo S."/>
            <person name="Pangilinan J."/>
            <person name="Riley R."/>
            <person name="Labutti K."/>
            <person name="Andreopoulos B."/>
            <person name="Lipzen A."/>
            <person name="Chen C."/>
            <person name="Yanf M."/>
            <person name="Daum C."/>
            <person name="Ng V."/>
            <person name="Clum A."/>
            <person name="Ohm R."/>
            <person name="Martin F."/>
            <person name="Silar P."/>
            <person name="Natvig D."/>
            <person name="Lalanne C."/>
            <person name="Gautier V."/>
            <person name="Ament-Velasquez S.L."/>
            <person name="Kruys A."/>
            <person name="Hutchinson M.I."/>
            <person name="Powell A.J."/>
            <person name="Barry K."/>
            <person name="Miller A.N."/>
            <person name="Grigoriev I.V."/>
            <person name="Debuchy R."/>
            <person name="Gladieux P."/>
            <person name="Thoren M.H."/>
            <person name="Johannesson H."/>
        </authorList>
    </citation>
    <scope>NUCLEOTIDE SEQUENCE</scope>
    <source>
        <strain evidence="2">PSN243</strain>
    </source>
</reference>
<dbReference type="EMBL" id="MU865915">
    <property type="protein sequence ID" value="KAK4455122.1"/>
    <property type="molecule type" value="Genomic_DNA"/>
</dbReference>
<evidence type="ECO:0000256" key="1">
    <source>
        <dbReference type="SAM" id="SignalP"/>
    </source>
</evidence>
<dbReference type="AlphaFoldDB" id="A0AAV9H5Y1"/>
<reference evidence="2" key="1">
    <citation type="journal article" date="2023" name="Mol. Phylogenet. Evol.">
        <title>Genome-scale phylogeny and comparative genomics of the fungal order Sordariales.</title>
        <authorList>
            <person name="Hensen N."/>
            <person name="Bonometti L."/>
            <person name="Westerberg I."/>
            <person name="Brannstrom I.O."/>
            <person name="Guillou S."/>
            <person name="Cros-Aarteil S."/>
            <person name="Calhoun S."/>
            <person name="Haridas S."/>
            <person name="Kuo A."/>
            <person name="Mondo S."/>
            <person name="Pangilinan J."/>
            <person name="Riley R."/>
            <person name="LaButti K."/>
            <person name="Andreopoulos B."/>
            <person name="Lipzen A."/>
            <person name="Chen C."/>
            <person name="Yan M."/>
            <person name="Daum C."/>
            <person name="Ng V."/>
            <person name="Clum A."/>
            <person name="Steindorff A."/>
            <person name="Ohm R.A."/>
            <person name="Martin F."/>
            <person name="Silar P."/>
            <person name="Natvig D.O."/>
            <person name="Lalanne C."/>
            <person name="Gautier V."/>
            <person name="Ament-Velasquez S.L."/>
            <person name="Kruys A."/>
            <person name="Hutchinson M.I."/>
            <person name="Powell A.J."/>
            <person name="Barry K."/>
            <person name="Miller A.N."/>
            <person name="Grigoriev I.V."/>
            <person name="Debuchy R."/>
            <person name="Gladieux P."/>
            <person name="Hiltunen Thoren M."/>
            <person name="Johannesson H."/>
        </authorList>
    </citation>
    <scope>NUCLEOTIDE SEQUENCE</scope>
    <source>
        <strain evidence="2">PSN243</strain>
    </source>
</reference>
<comment type="caution">
    <text evidence="2">The sequence shown here is derived from an EMBL/GenBank/DDBJ whole genome shotgun (WGS) entry which is preliminary data.</text>
</comment>
<name>A0AAV9H5Y1_9PEZI</name>
<gene>
    <name evidence="2" type="ORF">QBC34DRAFT_374889</name>
</gene>
<keyword evidence="3" id="KW-1185">Reference proteome</keyword>
<proteinExistence type="predicted"/>
<dbReference type="Proteomes" id="UP001321760">
    <property type="component" value="Unassembled WGS sequence"/>
</dbReference>
<evidence type="ECO:0000313" key="3">
    <source>
        <dbReference type="Proteomes" id="UP001321760"/>
    </source>
</evidence>
<protein>
    <recommendedName>
        <fullName evidence="4">Cyanovirin-N domain-containing protein</fullName>
    </recommendedName>
</protein>
<feature type="signal peptide" evidence="1">
    <location>
        <begin position="1"/>
        <end position="15"/>
    </location>
</feature>
<evidence type="ECO:0008006" key="4">
    <source>
        <dbReference type="Google" id="ProtNLM"/>
    </source>
</evidence>
<sequence length="152" mass="15842">MKFAVVLSLVSLCSAVGLQGRALLEARGACHGNNCNRAVTGTRAGLLPFASRSADCSSFLLTTVTPAPTTTTVTVTVAPSVFIKRDLELAPRQVTVTAHSIPAYAANCDNGEEYKTACSCFGVTGSVTTVATPTVTATVTVEVCPEEEELEW</sequence>